<keyword evidence="2" id="KW-1185">Reference proteome</keyword>
<reference evidence="1 2" key="1">
    <citation type="submission" date="2021-08" db="EMBL/GenBank/DDBJ databases">
        <title>Devosia salina sp. nov., isolated from the South China Sea sediment.</title>
        <authorList>
            <person name="Zhou Z."/>
        </authorList>
    </citation>
    <scope>NUCLEOTIDE SEQUENCE [LARGE SCALE GENOMIC DNA]</scope>
    <source>
        <strain evidence="1 2">SCS-3</strain>
    </source>
</reference>
<dbReference type="Proteomes" id="UP000825799">
    <property type="component" value="Chromosome"/>
</dbReference>
<organism evidence="1 2">
    <name type="scientific">Devosia salina</name>
    <dbReference type="NCBI Taxonomy" id="2860336"/>
    <lineage>
        <taxon>Bacteria</taxon>
        <taxon>Pseudomonadati</taxon>
        <taxon>Pseudomonadota</taxon>
        <taxon>Alphaproteobacteria</taxon>
        <taxon>Hyphomicrobiales</taxon>
        <taxon>Devosiaceae</taxon>
        <taxon>Devosia</taxon>
    </lineage>
</organism>
<name>A0ABX8WBF4_9HYPH</name>
<evidence type="ECO:0000313" key="2">
    <source>
        <dbReference type="Proteomes" id="UP000825799"/>
    </source>
</evidence>
<gene>
    <name evidence="1" type="ORF">K1X15_14160</name>
</gene>
<dbReference type="EMBL" id="CP080590">
    <property type="protein sequence ID" value="QYO75768.1"/>
    <property type="molecule type" value="Genomic_DNA"/>
</dbReference>
<accession>A0ABX8WBF4</accession>
<proteinExistence type="predicted"/>
<protein>
    <submittedName>
        <fullName evidence="1">Uncharacterized protein</fullName>
    </submittedName>
</protein>
<evidence type="ECO:0000313" key="1">
    <source>
        <dbReference type="EMBL" id="QYO75768.1"/>
    </source>
</evidence>
<sequence>MPNEETGRLVTVKTKFHREAVRPGGINRSGANMSADRSIAALRAEVDSQIAGAVAPLVALLRNWGEGDAVKGCEWAALTRDLAGLAGRHLLTEVAMHCFDCLDAVVIDGAEMRVEEAACYADALVFAEQDMCRGCDLQPYAPLLGDLDKLTSRVIGRATPAAVAEAR</sequence>
<dbReference type="RefSeq" id="WP_220304263.1">
    <property type="nucleotide sequence ID" value="NZ_CP080590.1"/>
</dbReference>